<protein>
    <recommendedName>
        <fullName evidence="14">cGMP-dependent protein kinase</fullName>
        <ecNumber evidence="3">2.7.11.12</ecNumber>
    </recommendedName>
</protein>
<evidence type="ECO:0000256" key="9">
    <source>
        <dbReference type="ARBA" id="ARBA00022741"/>
    </source>
</evidence>
<dbReference type="InterPro" id="IPR018488">
    <property type="entry name" value="cNMP-bd_CS"/>
</dbReference>
<feature type="region of interest" description="Disordered" evidence="19">
    <location>
        <begin position="847"/>
        <end position="886"/>
    </location>
</feature>
<evidence type="ECO:0000259" key="20">
    <source>
        <dbReference type="PROSITE" id="PS50011"/>
    </source>
</evidence>
<gene>
    <name evidence="23" type="ORF">SCF082_LOCUS26560</name>
</gene>
<feature type="compositionally biased region" description="Basic and acidic residues" evidence="19">
    <location>
        <begin position="1531"/>
        <end position="1549"/>
    </location>
</feature>
<feature type="coiled-coil region" evidence="18">
    <location>
        <begin position="135"/>
        <end position="176"/>
    </location>
</feature>
<comment type="caution">
    <text evidence="23">The sequence shown here is derived from an EMBL/GenBank/DDBJ whole genome shotgun (WGS) entry which is preliminary data.</text>
</comment>
<feature type="domain" description="Protein kinase" evidence="20">
    <location>
        <begin position="2200"/>
        <end position="2462"/>
    </location>
</feature>
<dbReference type="EC" id="2.7.11.12" evidence="3"/>
<dbReference type="PROSITE" id="PS00108">
    <property type="entry name" value="PROTEIN_KINASE_ST"/>
    <property type="match status" value="1"/>
</dbReference>
<feature type="region of interest" description="Disordered" evidence="19">
    <location>
        <begin position="1483"/>
        <end position="1575"/>
    </location>
</feature>
<dbReference type="Gene3D" id="3.30.200.20">
    <property type="entry name" value="Phosphorylase Kinase, domain 1"/>
    <property type="match status" value="1"/>
</dbReference>
<dbReference type="InterPro" id="IPR018490">
    <property type="entry name" value="cNMP-bd_dom_sf"/>
</dbReference>
<dbReference type="Gene3D" id="2.60.120.10">
    <property type="entry name" value="Jelly Rolls"/>
    <property type="match status" value="3"/>
</dbReference>
<feature type="domain" description="Cyclic nucleotide-binding" evidence="21">
    <location>
        <begin position="2078"/>
        <end position="2176"/>
    </location>
</feature>
<dbReference type="Pfam" id="PF00027">
    <property type="entry name" value="cNMP_binding"/>
    <property type="match status" value="2"/>
</dbReference>
<feature type="region of interest" description="Disordered" evidence="19">
    <location>
        <begin position="1418"/>
        <end position="1448"/>
    </location>
</feature>
<evidence type="ECO:0000256" key="4">
    <source>
        <dbReference type="ARBA" id="ARBA00022490"/>
    </source>
</evidence>
<feature type="compositionally biased region" description="Basic and acidic residues" evidence="19">
    <location>
        <begin position="1499"/>
        <end position="1511"/>
    </location>
</feature>
<evidence type="ECO:0000256" key="14">
    <source>
        <dbReference type="ARBA" id="ARBA00024113"/>
    </source>
</evidence>
<keyword evidence="11 17" id="KW-0067">ATP-binding</keyword>
<dbReference type="Pfam" id="PF00069">
    <property type="entry name" value="Pkinase"/>
    <property type="match status" value="1"/>
</dbReference>
<feature type="region of interest" description="Disordered" evidence="19">
    <location>
        <begin position="1592"/>
        <end position="1625"/>
    </location>
</feature>
<dbReference type="InterPro" id="IPR000595">
    <property type="entry name" value="cNMP-bd_dom"/>
</dbReference>
<accession>A0ABP0M9H9</accession>
<feature type="binding site" evidence="17">
    <location>
        <position position="2233"/>
    </location>
    <ligand>
        <name>ATP</name>
        <dbReference type="ChEBI" id="CHEBI:30616"/>
    </ligand>
</feature>
<evidence type="ECO:0000256" key="6">
    <source>
        <dbReference type="ARBA" id="ARBA00022535"/>
    </source>
</evidence>
<evidence type="ECO:0000256" key="8">
    <source>
        <dbReference type="ARBA" id="ARBA00022723"/>
    </source>
</evidence>
<feature type="region of interest" description="Disordered" evidence="19">
    <location>
        <begin position="2481"/>
        <end position="2530"/>
    </location>
</feature>
<evidence type="ECO:0000256" key="19">
    <source>
        <dbReference type="SAM" id="MobiDB-lite"/>
    </source>
</evidence>
<feature type="domain" description="Cyclic nucleotide-binding" evidence="21">
    <location>
        <begin position="1711"/>
        <end position="1827"/>
    </location>
</feature>
<evidence type="ECO:0000313" key="24">
    <source>
        <dbReference type="Proteomes" id="UP001642464"/>
    </source>
</evidence>
<feature type="compositionally biased region" description="Polar residues" evidence="19">
    <location>
        <begin position="1512"/>
        <end position="1529"/>
    </location>
</feature>
<organism evidence="23 24">
    <name type="scientific">Durusdinium trenchii</name>
    <dbReference type="NCBI Taxonomy" id="1381693"/>
    <lineage>
        <taxon>Eukaryota</taxon>
        <taxon>Sar</taxon>
        <taxon>Alveolata</taxon>
        <taxon>Dinophyceae</taxon>
        <taxon>Suessiales</taxon>
        <taxon>Symbiodiniaceae</taxon>
        <taxon>Durusdinium</taxon>
    </lineage>
</organism>
<dbReference type="Gene3D" id="1.10.510.10">
    <property type="entry name" value="Transferase(Phosphotransferase) domain 1"/>
    <property type="match status" value="1"/>
</dbReference>
<evidence type="ECO:0000256" key="12">
    <source>
        <dbReference type="ARBA" id="ARBA00022842"/>
    </source>
</evidence>
<feature type="compositionally biased region" description="Basic and acidic residues" evidence="19">
    <location>
        <begin position="383"/>
        <end position="395"/>
    </location>
</feature>
<dbReference type="InterPro" id="IPR014710">
    <property type="entry name" value="RmlC-like_jellyroll"/>
</dbReference>
<dbReference type="PANTHER" id="PTHR24353:SF37">
    <property type="entry name" value="CAMP-DEPENDENT PROTEIN KINASE CATALYTIC SUBUNIT PRKX"/>
    <property type="match status" value="1"/>
</dbReference>
<sequence>MLQSLFSCWGDIASRTTRSVPSAPPPPQDESWHEDLDQIINEVLLTEVGKLRATFSHHLREYEVTLSQLQSENSNGWARQDIEILRHQVHLMERQKRRRNLEVGKLRKAMKEVRNALFNETPAAAQGHVAAQQLLEEVRTERERRSAEKAYLEEQIQKLQAEIQEQQNAPADHEKEKLKASVKQLKMSIESKDRYACWVCNRAHERHEESEHTGSDTGEEDHHEDECVMMRRRLVELEEELREISGDPVEGQPSAASDATAEAATSSHRPSARLSPDPPSILEAPMNPASSLTRSTRDRVPTPWASLAAATMESEATSVQFSDSVTTVTSPEVPETVPEVGNRSVRDRIATPYVPASVSTNEDRRVALAPVLSSIEEFEAESSREQLRSSRDRMPTPHVSSEMVEETFADSAKTVRIFPAAEVEAIPVSGEGRSTRERIATPFMKDDEPFEEARSVHFSTEVPRRADVRDARDAHPSFGPVEEVQMEISAENHLRTSRERIPTPHVRMDLIEDSPTDGAKQVRISLASHVEAVPVTGERRPSRDRIPTPFVKEFPAEDRAVQFNDGADTEGQHPSFGGREEFETVITEEKQLRPSRGRIATPHVKMEFVEEAMGVDAAAKHVRISKAADIEAVPVTGERRPSRDRIPTPFVKEEIEVSDDGRGVQFNDLVTTEVMPGMDDTPLRSSRDRIPTPHVSLELLEEAFTSDSAKKVRIFPAADVEALPVNGGRRPSRDRIPTPFVKEDAMVFPEDRPHTTSFGGTEEFEVETDPTSQRRPSRDRIPTPFVNSELVEESIQDSAKSVRIVPAADVEAIPVSGEPRPCRDRIATPFMKDLPEESKAVHFDEAVSTEVVPSNGERRPSRSRRATPFFGGIEAELDSGDSEDSSKWGLSLDFTEGETRTVGFQQHSDADVVVITPVGEMRPVKRRGSSREREAQQAKSAGKSTEEEKRSVNFFRPPVEFSVSAQDASRGEGCEQVRSARTRVATPFAALPEDRPELHVVIAAKSIVKEVEVPAGPMRSTRARIPTPHVSSELVHEAFDDSAKKVHIFPAAQIEALPVTGEVRSIRDRIATPFIQDEEFQDGNRSVQFNDEVSGPVQPLLSFGEDQAVFVEVESEHMRSSRNRIPTPHVSSELVEEAFANSSKKVHIFPAAQVEAIPVTGEVRTTRDRIATPFMKDDCFDEGRAVQFQDDASTEVSSKGRSSAPSFGGSEEFEIEASKENLRASRDRVPTPHVSAELIEETFAGFAKSVRVLPTADVQAIPFAAELRSSRDRIATPFMKDDIEESHVQFDPVHAEVPPISGLHPFGTEVGSRSVHDRLPTPYASAAEFVEDGKVCFNGFGNVQEFEVHDPKNSLRASRDRVPTPHVSNELIEETFAGFAKSVRVLPTADVEAIPGYKDARSSRDRIATPFVKEDEAMGENRSVQFRAPSDLGRNGRDETEMPDSRTVSFRPASLIEFDNVSPVSDEAQPEAVVSRRGLPLKSVRDRQQTGWVDSARVSSEDRCVRFKDASPDSTLPSTHRTAEGQSSGHPEMDTSARASEATRSRGGSDPDDPPSDAETVSSASSRNPRSRMSTPFMSAVDWGYDVSVPSAQASATPESLSSSSGRRRRSKPSTLEPCSSSTDRNLVKQVSIESSIEREISERVKLNAQRQAREERLVRVGSTDANVPLALERCSSADGGNPEADLAHHIVEDAVKDTELLRNTLRNLVFFETFDDSALHGLIEAMEVYEFQHGEKVVRQGDTDGTHFFVVAQGEFCVLKDGVAHCYIGPGTSFGESVLLLFGERSATVCAQGCARAYGMEGMQVRELLSAQYQEKRMSVVDAMDEVLRSNVCEVLSGLNGYQLQSLYDQVEMKTFEPGEVILKEGDLTKEVFILYSGEVHSWSRDQKMDDIGRFHLMGDRALDFKDELPFQQPTTLRAATLVEALVLKLTLLDNIFGDQLPQVLVKHRVLYVLAKHQDFSRLHQEHREAVASSCQIRCLPQGSEHNWEDVRVMVALNGEVELTLDDIGTQNLTGASPTMFSIPYNDQLAPLKVRSLADSKLAVWQREDLGSILAFENFDGAVEQDSKVRSLQSVFIFATLSMEQLKRLAAALEIEKVKKGARVFSQGDQGTHFYIIRKGAVSVEIDGRVKRRLGDPDYFGERALLGGEIRSASIAALEDIELWKMGKETFHQMMQGPCLDYLKDRISLQDTNLTFTDLEFVRVIGRGGFGIVKMVRAKKTGVRYALKCVRKRDVVEKNVQDALVSELSILKEVDHPFIIKFVRSFRNESRVYFLMELVSGGELLDALDSLGLLKYSQALFYTGSIVLALEFLHARRIAYLDLKSENCLIDQQGYLKIIDFGIARRITNTRYGPLKGTPMFMAPEMILGKGHTTVADLWSLGICLYEFVIGNFPFASNCTNHGQIFHEILRAELKFPSWFDKQPMADDIMSLIRGLLTRDPKKRLGAGHEGYAKLKKHSFFNDLCWEKLLGRELEPPFVPSSETYAEDKEKPNLPADTDHLPTVEEEEARCAAQEEPWEDPAPGWDADF</sequence>
<feature type="compositionally biased region" description="Polar residues" evidence="19">
    <location>
        <begin position="314"/>
        <end position="323"/>
    </location>
</feature>
<keyword evidence="9 17" id="KW-0547">Nucleotide-binding</keyword>
<evidence type="ECO:0000256" key="10">
    <source>
        <dbReference type="ARBA" id="ARBA00022777"/>
    </source>
</evidence>
<keyword evidence="18" id="KW-0175">Coiled coil</keyword>
<feature type="compositionally biased region" description="Polar residues" evidence="19">
    <location>
        <begin position="1190"/>
        <end position="1205"/>
    </location>
</feature>
<keyword evidence="24" id="KW-1185">Reference proteome</keyword>
<keyword evidence="4" id="KW-0963">Cytoplasm</keyword>
<evidence type="ECO:0000256" key="11">
    <source>
        <dbReference type="ARBA" id="ARBA00022840"/>
    </source>
</evidence>
<keyword evidence="5" id="KW-0723">Serine/threonine-protein kinase</keyword>
<feature type="region of interest" description="Disordered" evidence="19">
    <location>
        <begin position="205"/>
        <end position="225"/>
    </location>
</feature>
<comment type="similarity">
    <text evidence="2">Belongs to the protein kinase superfamily. AGC Ser/Thr protein kinase family. cGMP subfamily.</text>
</comment>
<feature type="compositionally biased region" description="Polar residues" evidence="19">
    <location>
        <begin position="1559"/>
        <end position="1575"/>
    </location>
</feature>
<feature type="region of interest" description="Disordered" evidence="19">
    <location>
        <begin position="1190"/>
        <end position="1214"/>
    </location>
</feature>
<dbReference type="PROSITE" id="PS00107">
    <property type="entry name" value="PROTEIN_KINASE_ATP"/>
    <property type="match status" value="1"/>
</dbReference>
<dbReference type="SUPFAM" id="SSF56112">
    <property type="entry name" value="Protein kinase-like (PK-like)"/>
    <property type="match status" value="1"/>
</dbReference>
<dbReference type="InterPro" id="IPR011009">
    <property type="entry name" value="Kinase-like_dom_sf"/>
</dbReference>
<keyword evidence="13" id="KW-0142">cGMP-binding</keyword>
<evidence type="ECO:0000256" key="18">
    <source>
        <dbReference type="SAM" id="Coils"/>
    </source>
</evidence>
<feature type="compositionally biased region" description="Low complexity" evidence="19">
    <location>
        <begin position="324"/>
        <end position="340"/>
    </location>
</feature>
<evidence type="ECO:0000256" key="15">
    <source>
        <dbReference type="ARBA" id="ARBA00047298"/>
    </source>
</evidence>
<feature type="region of interest" description="Disordered" evidence="19">
    <location>
        <begin position="243"/>
        <end position="340"/>
    </location>
</feature>
<feature type="region of interest" description="Disordered" evidence="19">
    <location>
        <begin position="750"/>
        <end position="782"/>
    </location>
</feature>
<proteinExistence type="inferred from homology"/>
<feature type="region of interest" description="Disordered" evidence="19">
    <location>
        <begin position="383"/>
        <end position="404"/>
    </location>
</feature>
<feature type="compositionally biased region" description="Basic and acidic residues" evidence="19">
    <location>
        <begin position="2487"/>
        <end position="2504"/>
    </location>
</feature>
<dbReference type="SMART" id="SM00220">
    <property type="entry name" value="S_TKc"/>
    <property type="match status" value="1"/>
</dbReference>
<name>A0ABP0M9H9_9DINO</name>
<dbReference type="PRINTS" id="PR00103">
    <property type="entry name" value="CAMPKINASE"/>
</dbReference>
<feature type="compositionally biased region" description="Basic and acidic residues" evidence="19">
    <location>
        <begin position="1434"/>
        <end position="1444"/>
    </location>
</feature>
<dbReference type="PANTHER" id="PTHR24353">
    <property type="entry name" value="CYCLIC NUCLEOTIDE-DEPENDENT PROTEIN KINASE"/>
    <property type="match status" value="1"/>
</dbReference>
<evidence type="ECO:0000256" key="2">
    <source>
        <dbReference type="ARBA" id="ARBA00006352"/>
    </source>
</evidence>
<evidence type="ECO:0000313" key="23">
    <source>
        <dbReference type="EMBL" id="CAK9047419.1"/>
    </source>
</evidence>
<reference evidence="23 24" key="1">
    <citation type="submission" date="2024-02" db="EMBL/GenBank/DDBJ databases">
        <authorList>
            <person name="Chen Y."/>
            <person name="Shah S."/>
            <person name="Dougan E. K."/>
            <person name="Thang M."/>
            <person name="Chan C."/>
        </authorList>
    </citation>
    <scope>NUCLEOTIDE SEQUENCE [LARGE SCALE GENOMIC DNA]</scope>
</reference>
<dbReference type="PROSITE" id="PS51285">
    <property type="entry name" value="AGC_KINASE_CTER"/>
    <property type="match status" value="1"/>
</dbReference>
<keyword evidence="12" id="KW-0460">Magnesium</keyword>
<keyword evidence="6" id="KW-0140">cGMP</keyword>
<keyword evidence="8" id="KW-0479">Metal-binding</keyword>
<feature type="domain" description="AGC-kinase C-terminal" evidence="22">
    <location>
        <begin position="2463"/>
        <end position="2530"/>
    </location>
</feature>
<evidence type="ECO:0000259" key="21">
    <source>
        <dbReference type="PROSITE" id="PS50042"/>
    </source>
</evidence>
<dbReference type="InterPro" id="IPR008271">
    <property type="entry name" value="Ser/Thr_kinase_AS"/>
</dbReference>
<feature type="region of interest" description="Disordered" evidence="19">
    <location>
        <begin position="923"/>
        <end position="950"/>
    </location>
</feature>
<feature type="compositionally biased region" description="Low complexity" evidence="19">
    <location>
        <begin position="254"/>
        <end position="267"/>
    </location>
</feature>
<dbReference type="EMBL" id="CAXAMM010020169">
    <property type="protein sequence ID" value="CAK9047419.1"/>
    <property type="molecule type" value="Genomic_DNA"/>
</dbReference>
<evidence type="ECO:0000256" key="5">
    <source>
        <dbReference type="ARBA" id="ARBA00022527"/>
    </source>
</evidence>
<dbReference type="Proteomes" id="UP001642464">
    <property type="component" value="Unassembled WGS sequence"/>
</dbReference>
<evidence type="ECO:0000256" key="17">
    <source>
        <dbReference type="PROSITE-ProRule" id="PRU10141"/>
    </source>
</evidence>
<comment type="cofactor">
    <cofactor evidence="1">
        <name>Mg(2+)</name>
        <dbReference type="ChEBI" id="CHEBI:18420"/>
    </cofactor>
</comment>
<dbReference type="PROSITE" id="PS50011">
    <property type="entry name" value="PROTEIN_KINASE_DOM"/>
    <property type="match status" value="1"/>
</dbReference>
<dbReference type="GO" id="GO:0016301">
    <property type="term" value="F:kinase activity"/>
    <property type="evidence" value="ECO:0007669"/>
    <property type="project" value="UniProtKB-KW"/>
</dbReference>
<dbReference type="InterPro" id="IPR017441">
    <property type="entry name" value="Protein_kinase_ATP_BS"/>
</dbReference>
<evidence type="ECO:0000259" key="22">
    <source>
        <dbReference type="PROSITE" id="PS51285"/>
    </source>
</evidence>
<comment type="catalytic activity">
    <reaction evidence="16">
        <text>L-seryl-[protein] + ATP = O-phospho-L-seryl-[protein] + ADP + H(+)</text>
        <dbReference type="Rhea" id="RHEA:17989"/>
        <dbReference type="Rhea" id="RHEA-COMP:9863"/>
        <dbReference type="Rhea" id="RHEA-COMP:11604"/>
        <dbReference type="ChEBI" id="CHEBI:15378"/>
        <dbReference type="ChEBI" id="CHEBI:29999"/>
        <dbReference type="ChEBI" id="CHEBI:30616"/>
        <dbReference type="ChEBI" id="CHEBI:83421"/>
        <dbReference type="ChEBI" id="CHEBI:456216"/>
        <dbReference type="EC" id="2.7.11.12"/>
    </reaction>
</comment>
<dbReference type="InterPro" id="IPR000719">
    <property type="entry name" value="Prot_kinase_dom"/>
</dbReference>
<keyword evidence="7" id="KW-0808">Transferase</keyword>
<evidence type="ECO:0000256" key="13">
    <source>
        <dbReference type="ARBA" id="ARBA00022992"/>
    </source>
</evidence>
<evidence type="ECO:0000256" key="16">
    <source>
        <dbReference type="ARBA" id="ARBA00047462"/>
    </source>
</evidence>
<dbReference type="SUPFAM" id="SSF51206">
    <property type="entry name" value="cAMP-binding domain-like"/>
    <property type="match status" value="3"/>
</dbReference>
<dbReference type="InterPro" id="IPR000961">
    <property type="entry name" value="AGC-kinase_C"/>
</dbReference>
<dbReference type="PROSITE" id="PS50042">
    <property type="entry name" value="CNMP_BINDING_3"/>
    <property type="match status" value="3"/>
</dbReference>
<keyword evidence="10 23" id="KW-0418">Kinase</keyword>
<dbReference type="PROSITE" id="PS00889">
    <property type="entry name" value="CNMP_BINDING_2"/>
    <property type="match status" value="1"/>
</dbReference>
<dbReference type="SMART" id="SM00100">
    <property type="entry name" value="cNMP"/>
    <property type="match status" value="3"/>
</dbReference>
<evidence type="ECO:0000256" key="3">
    <source>
        <dbReference type="ARBA" id="ARBA00012428"/>
    </source>
</evidence>
<feature type="domain" description="Cyclic nucleotide-binding" evidence="21">
    <location>
        <begin position="1836"/>
        <end position="1935"/>
    </location>
</feature>
<dbReference type="CDD" id="cd00038">
    <property type="entry name" value="CAP_ED"/>
    <property type="match status" value="3"/>
</dbReference>
<evidence type="ECO:0000256" key="1">
    <source>
        <dbReference type="ARBA" id="ARBA00001946"/>
    </source>
</evidence>
<evidence type="ECO:0000256" key="7">
    <source>
        <dbReference type="ARBA" id="ARBA00022679"/>
    </source>
</evidence>
<comment type="catalytic activity">
    <reaction evidence="15">
        <text>L-threonyl-[protein] + ATP = O-phospho-L-threonyl-[protein] + ADP + H(+)</text>
        <dbReference type="Rhea" id="RHEA:46608"/>
        <dbReference type="Rhea" id="RHEA-COMP:11060"/>
        <dbReference type="Rhea" id="RHEA-COMP:11605"/>
        <dbReference type="ChEBI" id="CHEBI:15378"/>
        <dbReference type="ChEBI" id="CHEBI:30013"/>
        <dbReference type="ChEBI" id="CHEBI:30616"/>
        <dbReference type="ChEBI" id="CHEBI:61977"/>
        <dbReference type="ChEBI" id="CHEBI:456216"/>
        <dbReference type="EC" id="2.7.11.12"/>
    </reaction>
</comment>